<dbReference type="GO" id="GO:0055085">
    <property type="term" value="P:transmembrane transport"/>
    <property type="evidence" value="ECO:0007669"/>
    <property type="project" value="InterPro"/>
</dbReference>
<feature type="transmembrane region" description="Helical" evidence="7">
    <location>
        <begin position="93"/>
        <end position="113"/>
    </location>
</feature>
<feature type="domain" description="ABC transmembrane type-1" evidence="8">
    <location>
        <begin position="55"/>
        <end position="235"/>
    </location>
</feature>
<evidence type="ECO:0000313" key="10">
    <source>
        <dbReference type="Proteomes" id="UP000030153"/>
    </source>
</evidence>
<dbReference type="CDD" id="cd06261">
    <property type="entry name" value="TM_PBP2"/>
    <property type="match status" value="1"/>
</dbReference>
<evidence type="ECO:0000256" key="7">
    <source>
        <dbReference type="RuleBase" id="RU363032"/>
    </source>
</evidence>
<gene>
    <name evidence="9" type="ORF">N780_11675</name>
</gene>
<comment type="similarity">
    <text evidence="7">Belongs to the binding-protein-dependent transport system permease family.</text>
</comment>
<keyword evidence="6 7" id="KW-0472">Membrane</keyword>
<accession>A0A0A2UYI8</accession>
<organism evidence="9 10">
    <name type="scientific">Pontibacillus chungwhensis BH030062</name>
    <dbReference type="NCBI Taxonomy" id="1385513"/>
    <lineage>
        <taxon>Bacteria</taxon>
        <taxon>Bacillati</taxon>
        <taxon>Bacillota</taxon>
        <taxon>Bacilli</taxon>
        <taxon>Bacillales</taxon>
        <taxon>Bacillaceae</taxon>
        <taxon>Pontibacillus</taxon>
    </lineage>
</organism>
<proteinExistence type="inferred from homology"/>
<dbReference type="PANTHER" id="PTHR30151:SF0">
    <property type="entry name" value="ABC TRANSPORTER PERMEASE PROTEIN MJ0413-RELATED"/>
    <property type="match status" value="1"/>
</dbReference>
<comment type="subcellular location">
    <subcellularLocation>
        <location evidence="1 7">Cell membrane</location>
        <topology evidence="1 7">Multi-pass membrane protein</topology>
    </subcellularLocation>
</comment>
<evidence type="ECO:0000256" key="6">
    <source>
        <dbReference type="ARBA" id="ARBA00023136"/>
    </source>
</evidence>
<evidence type="ECO:0000313" key="9">
    <source>
        <dbReference type="EMBL" id="KGP92989.1"/>
    </source>
</evidence>
<dbReference type="InterPro" id="IPR035906">
    <property type="entry name" value="MetI-like_sf"/>
</dbReference>
<dbReference type="STRING" id="1385513.N780_11675"/>
<dbReference type="SUPFAM" id="SSF161098">
    <property type="entry name" value="MetI-like"/>
    <property type="match status" value="1"/>
</dbReference>
<dbReference type="Pfam" id="PF00528">
    <property type="entry name" value="BPD_transp_1"/>
    <property type="match status" value="1"/>
</dbReference>
<evidence type="ECO:0000256" key="4">
    <source>
        <dbReference type="ARBA" id="ARBA00022692"/>
    </source>
</evidence>
<feature type="transmembrane region" description="Helical" evidence="7">
    <location>
        <begin position="62"/>
        <end position="81"/>
    </location>
</feature>
<dbReference type="AlphaFoldDB" id="A0A0A2UYI8"/>
<feature type="transmembrane region" description="Helical" evidence="7">
    <location>
        <begin position="216"/>
        <end position="236"/>
    </location>
</feature>
<keyword evidence="10" id="KW-1185">Reference proteome</keyword>
<evidence type="ECO:0000256" key="3">
    <source>
        <dbReference type="ARBA" id="ARBA00022475"/>
    </source>
</evidence>
<feature type="transmembrane region" description="Helical" evidence="7">
    <location>
        <begin position="119"/>
        <end position="140"/>
    </location>
</feature>
<keyword evidence="4 7" id="KW-0812">Transmembrane</keyword>
<dbReference type="InterPro" id="IPR000515">
    <property type="entry name" value="MetI-like"/>
</dbReference>
<keyword evidence="2 7" id="KW-0813">Transport</keyword>
<keyword evidence="3" id="KW-1003">Cell membrane</keyword>
<evidence type="ECO:0000259" key="8">
    <source>
        <dbReference type="PROSITE" id="PS50928"/>
    </source>
</evidence>
<dbReference type="EMBL" id="AVBG01000001">
    <property type="protein sequence ID" value="KGP92989.1"/>
    <property type="molecule type" value="Genomic_DNA"/>
</dbReference>
<protein>
    <submittedName>
        <fullName evidence="9">ABC transporter permease</fullName>
    </submittedName>
</protein>
<name>A0A0A2UYI8_9BACI</name>
<dbReference type="eggNOG" id="COG0600">
    <property type="taxonomic scope" value="Bacteria"/>
</dbReference>
<keyword evidence="5 7" id="KW-1133">Transmembrane helix</keyword>
<evidence type="ECO:0000256" key="2">
    <source>
        <dbReference type="ARBA" id="ARBA00022448"/>
    </source>
</evidence>
<reference evidence="9 10" key="1">
    <citation type="submission" date="2013-08" db="EMBL/GenBank/DDBJ databases">
        <title>Genome of Pontibacillus chungwhensis.</title>
        <authorList>
            <person name="Wang Q."/>
            <person name="Wang G."/>
        </authorList>
    </citation>
    <scope>NUCLEOTIDE SEQUENCE [LARGE SCALE GENOMIC DNA]</scope>
    <source>
        <strain evidence="9 10">BH030062</strain>
    </source>
</reference>
<dbReference type="GO" id="GO:0005886">
    <property type="term" value="C:plasma membrane"/>
    <property type="evidence" value="ECO:0007669"/>
    <property type="project" value="UniProtKB-SubCell"/>
</dbReference>
<feature type="transmembrane region" description="Helical" evidence="7">
    <location>
        <begin position="161"/>
        <end position="184"/>
    </location>
</feature>
<dbReference type="Gene3D" id="1.10.3720.10">
    <property type="entry name" value="MetI-like"/>
    <property type="match status" value="1"/>
</dbReference>
<comment type="caution">
    <text evidence="9">The sequence shown here is derived from an EMBL/GenBank/DDBJ whole genome shotgun (WGS) entry which is preliminary data.</text>
</comment>
<evidence type="ECO:0000256" key="5">
    <source>
        <dbReference type="ARBA" id="ARBA00022989"/>
    </source>
</evidence>
<dbReference type="PROSITE" id="PS50928">
    <property type="entry name" value="ABC_TM1"/>
    <property type="match status" value="1"/>
</dbReference>
<sequence length="250" mass="27186">MKILLKRILFLVAVIALWQGVYSAGVFPEIAFPPPVDVYYALVEGFGDGTLTKALLASFKHLLYGLPISIILGTSIGVLLAKSKQADETAGMYLIALQSIPSIAWVPLSLLLFGFNEMAVIFVVVIGGVFVMALNTRTALRNVPSSFKKAARTMGVNGLELFFKVEIPASIPHFMTGIRLAWAFSWRALMAGELLSNGPGLGYSLTYAFDFARVDVVMAIILIIGVIGSTVDHLVFSKLEKTVMKRWGLL</sequence>
<dbReference type="Proteomes" id="UP000030153">
    <property type="component" value="Unassembled WGS sequence"/>
</dbReference>
<evidence type="ECO:0000256" key="1">
    <source>
        <dbReference type="ARBA" id="ARBA00004651"/>
    </source>
</evidence>
<dbReference type="RefSeq" id="WP_036779027.1">
    <property type="nucleotide sequence ID" value="NZ_AVBG01000001.1"/>
</dbReference>
<dbReference type="OrthoDB" id="9796361at2"/>
<dbReference type="PANTHER" id="PTHR30151">
    <property type="entry name" value="ALKANE SULFONATE ABC TRANSPORTER-RELATED, MEMBRANE SUBUNIT"/>
    <property type="match status" value="1"/>
</dbReference>